<keyword evidence="3" id="KW-0808">Transferase</keyword>
<keyword evidence="5" id="KW-0735">Signal-anchor</keyword>
<keyword evidence="6" id="KW-1133">Transmembrane helix</keyword>
<dbReference type="GO" id="GO:0000139">
    <property type="term" value="C:Golgi membrane"/>
    <property type="evidence" value="ECO:0007669"/>
    <property type="project" value="UniProtKB-SubCell"/>
</dbReference>
<dbReference type="InterPro" id="IPR007734">
    <property type="entry name" value="Heparan_SO4_2-O-STrfase"/>
</dbReference>
<evidence type="ECO:0000256" key="5">
    <source>
        <dbReference type="ARBA" id="ARBA00022968"/>
    </source>
</evidence>
<reference evidence="11" key="1">
    <citation type="journal article" date="2023" name="Mol. Biol. Evol.">
        <title>Third-Generation Sequencing Reveals the Adaptive Role of the Epigenome in Three Deep-Sea Polychaetes.</title>
        <authorList>
            <person name="Perez M."/>
            <person name="Aroh O."/>
            <person name="Sun Y."/>
            <person name="Lan Y."/>
            <person name="Juniper S.K."/>
            <person name="Young C.R."/>
            <person name="Angers B."/>
            <person name="Qian P.Y."/>
        </authorList>
    </citation>
    <scope>NUCLEOTIDE SEQUENCE</scope>
    <source>
        <strain evidence="11">P08H-3</strain>
    </source>
</reference>
<keyword evidence="10" id="KW-0325">Glycoprotein</keyword>
<dbReference type="PANTHER" id="PTHR12129">
    <property type="entry name" value="HEPARAN SULFATE 2-O-SULFOTRANSFERASE"/>
    <property type="match status" value="1"/>
</dbReference>
<name>A0AAD9IYY1_9ANNE</name>
<evidence type="ECO:0000256" key="7">
    <source>
        <dbReference type="ARBA" id="ARBA00023034"/>
    </source>
</evidence>
<gene>
    <name evidence="11" type="ORF">LSH36_834g02096</name>
</gene>
<accession>A0AAD9IYY1</accession>
<evidence type="ECO:0000256" key="10">
    <source>
        <dbReference type="ARBA" id="ARBA00023180"/>
    </source>
</evidence>
<evidence type="ECO:0000256" key="8">
    <source>
        <dbReference type="ARBA" id="ARBA00023136"/>
    </source>
</evidence>
<dbReference type="SUPFAM" id="SSF52540">
    <property type="entry name" value="P-loop containing nucleoside triphosphate hydrolases"/>
    <property type="match status" value="1"/>
</dbReference>
<dbReference type="Gene3D" id="3.40.50.300">
    <property type="entry name" value="P-loop containing nucleotide triphosphate hydrolases"/>
    <property type="match status" value="1"/>
</dbReference>
<comment type="caution">
    <text evidence="11">The sequence shown here is derived from an EMBL/GenBank/DDBJ whole genome shotgun (WGS) entry which is preliminary data.</text>
</comment>
<comment type="subcellular location">
    <subcellularLocation>
        <location evidence="1">Golgi apparatus membrane</location>
        <topology evidence="1">Single-pass type II membrane protein</topology>
    </subcellularLocation>
</comment>
<keyword evidence="4" id="KW-0812">Transmembrane</keyword>
<evidence type="ECO:0008006" key="13">
    <source>
        <dbReference type="Google" id="ProtNLM"/>
    </source>
</evidence>
<evidence type="ECO:0000256" key="6">
    <source>
        <dbReference type="ARBA" id="ARBA00022989"/>
    </source>
</evidence>
<evidence type="ECO:0000256" key="9">
    <source>
        <dbReference type="ARBA" id="ARBA00023157"/>
    </source>
</evidence>
<dbReference type="AlphaFoldDB" id="A0AAD9IYY1"/>
<sequence length="310" mass="36101">MKLSRRLVVRAMALSLPMDGSPYLNEEDDLVLIYNRVPKTGSTSFAGIAYELCSKNKFNVIHFNVTKNSHILSVADQIKFAINVTTWDAKKPVLYHGHLAYMEFAKFGVIKKPLYINIIRDPLERLVSYYYFLRHGDDFRPHLKRRRAGNKQSFDKCVAVDGRDCSAENMWLQIPFFCGHAAECWNSGSRWALDMAKYNLVNNYLVVGMTEDLGAFIAVMEAVLPRFFTGAMELFSAGGKSHLRKTFNKIPPLPKTVDKLKKSDIWKMENEFYEFARDHFDFVKQRVFEMKDGFLKQREQQFMYEKIRPR</sequence>
<keyword evidence="7" id="KW-0333">Golgi apparatus</keyword>
<keyword evidence="8" id="KW-0472">Membrane</keyword>
<dbReference type="GO" id="GO:0009101">
    <property type="term" value="P:glycoprotein biosynthetic process"/>
    <property type="evidence" value="ECO:0007669"/>
    <property type="project" value="UniProtKB-ARBA"/>
</dbReference>
<keyword evidence="12" id="KW-1185">Reference proteome</keyword>
<protein>
    <recommendedName>
        <fullName evidence="13">Heparan sulfate 2-O-sulfotransferase 1</fullName>
    </recommendedName>
</protein>
<dbReference type="FunFam" id="3.40.50.300:FF:001418">
    <property type="entry name" value="Heparan sulfate 2-o-sulfotransferase"/>
    <property type="match status" value="1"/>
</dbReference>
<organism evidence="11 12">
    <name type="scientific">Paralvinella palmiformis</name>
    <dbReference type="NCBI Taxonomy" id="53620"/>
    <lineage>
        <taxon>Eukaryota</taxon>
        <taxon>Metazoa</taxon>
        <taxon>Spiralia</taxon>
        <taxon>Lophotrochozoa</taxon>
        <taxon>Annelida</taxon>
        <taxon>Polychaeta</taxon>
        <taxon>Sedentaria</taxon>
        <taxon>Canalipalpata</taxon>
        <taxon>Terebellida</taxon>
        <taxon>Terebelliformia</taxon>
        <taxon>Alvinellidae</taxon>
        <taxon>Paralvinella</taxon>
    </lineage>
</organism>
<comment type="similarity">
    <text evidence="2">Belongs to the sulfotransferase 3 family.</text>
</comment>
<dbReference type="Proteomes" id="UP001208570">
    <property type="component" value="Unassembled WGS sequence"/>
</dbReference>
<evidence type="ECO:0000313" key="12">
    <source>
        <dbReference type="Proteomes" id="UP001208570"/>
    </source>
</evidence>
<dbReference type="PANTHER" id="PTHR12129:SF17">
    <property type="entry name" value="HEPARAN SULFATE 2-O-SULFOTRANSFERASE 1"/>
    <property type="match status" value="1"/>
</dbReference>
<evidence type="ECO:0000256" key="2">
    <source>
        <dbReference type="ARBA" id="ARBA00010569"/>
    </source>
</evidence>
<evidence type="ECO:0000256" key="1">
    <source>
        <dbReference type="ARBA" id="ARBA00004323"/>
    </source>
</evidence>
<dbReference type="Pfam" id="PF03567">
    <property type="entry name" value="Sulfotransfer_2"/>
    <property type="match status" value="1"/>
</dbReference>
<dbReference type="EMBL" id="JAODUP010000834">
    <property type="protein sequence ID" value="KAK2143536.1"/>
    <property type="molecule type" value="Genomic_DNA"/>
</dbReference>
<evidence type="ECO:0000256" key="4">
    <source>
        <dbReference type="ARBA" id="ARBA00022692"/>
    </source>
</evidence>
<dbReference type="InterPro" id="IPR005331">
    <property type="entry name" value="Sulfotransferase"/>
</dbReference>
<evidence type="ECO:0000256" key="3">
    <source>
        <dbReference type="ARBA" id="ARBA00022679"/>
    </source>
</evidence>
<proteinExistence type="inferred from homology"/>
<dbReference type="GO" id="GO:0004394">
    <property type="term" value="F:heparan sulfate 2-sulfotransferase activity"/>
    <property type="evidence" value="ECO:0007669"/>
    <property type="project" value="TreeGrafter"/>
</dbReference>
<keyword evidence="9" id="KW-1015">Disulfide bond</keyword>
<evidence type="ECO:0000313" key="11">
    <source>
        <dbReference type="EMBL" id="KAK2143536.1"/>
    </source>
</evidence>
<dbReference type="InterPro" id="IPR027417">
    <property type="entry name" value="P-loop_NTPase"/>
</dbReference>